<feature type="signal peptide" evidence="2">
    <location>
        <begin position="1"/>
        <end position="24"/>
    </location>
</feature>
<reference evidence="4 5" key="1">
    <citation type="submission" date="2018-06" db="EMBL/GenBank/DDBJ databases">
        <authorList>
            <consortium name="Pathogen Informatics"/>
            <person name="Doyle S."/>
        </authorList>
    </citation>
    <scope>NUCLEOTIDE SEQUENCE [LARGE SCALE GENOMIC DNA]</scope>
    <source>
        <strain evidence="4 5">NCTC13093</strain>
    </source>
</reference>
<name>A0A2X0VJX1_9GAMM</name>
<evidence type="ECO:0000256" key="1">
    <source>
        <dbReference type="ARBA" id="ARBA00022801"/>
    </source>
</evidence>
<dbReference type="AlphaFoldDB" id="A0A2X0VJX1"/>
<dbReference type="GO" id="GO:0016787">
    <property type="term" value="F:hydrolase activity"/>
    <property type="evidence" value="ECO:0007669"/>
    <property type="project" value="UniProtKB-KW"/>
</dbReference>
<dbReference type="Gene3D" id="3.40.50.1820">
    <property type="entry name" value="alpha/beta hydrolase"/>
    <property type="match status" value="1"/>
</dbReference>
<dbReference type="EMBL" id="UAPV01000001">
    <property type="protein sequence ID" value="SPT70465.1"/>
    <property type="molecule type" value="Genomic_DNA"/>
</dbReference>
<dbReference type="RefSeq" id="WP_113744531.1">
    <property type="nucleotide sequence ID" value="NZ_UAPU01000005.1"/>
</dbReference>
<protein>
    <submittedName>
        <fullName evidence="4">Predicted esterase</fullName>
    </submittedName>
</protein>
<keyword evidence="2" id="KW-0732">Signal</keyword>
<feature type="domain" description="BD-FAE-like" evidence="3">
    <location>
        <begin position="97"/>
        <end position="199"/>
    </location>
</feature>
<sequence length="323" mass="35628">MRVNRLALCPVAAALFLAACQAPAPLDNTYKASDTNNKVVYTANFDEANKDSAYPVVIDLYQNKKPQFVTTLNKDEVLTDTDTFVTDISSPKLYAFKAEKPNGYGVIILPGGGYFGSAMQHEGFDVATWFNKQGFSAFVLKYRTPNKVDQIPLEDVNTAADLIVSMADEFGLDPSKIGVFGSSAGGHLAATYTAYATQQGLPAFSILLYPVITFDDEIASISDSKHNLVGYPKPGSELELKYSLEKQVKPTTAKTFIALNADDDTPPEHSIRYFRSLLANKVNATMHIYPNGGHGFGFRENFKYHDRFMSELKNWLDNEVIGK</sequence>
<keyword evidence="1" id="KW-0378">Hydrolase</keyword>
<dbReference type="Proteomes" id="UP000250086">
    <property type="component" value="Unassembled WGS sequence"/>
</dbReference>
<dbReference type="Pfam" id="PF20434">
    <property type="entry name" value="BD-FAE"/>
    <property type="match status" value="1"/>
</dbReference>
<dbReference type="PROSITE" id="PS51257">
    <property type="entry name" value="PROKAR_LIPOPROTEIN"/>
    <property type="match status" value="1"/>
</dbReference>
<organism evidence="4 5">
    <name type="scientific">Anaerobiospirillum thomasii</name>
    <dbReference type="NCBI Taxonomy" id="179995"/>
    <lineage>
        <taxon>Bacteria</taxon>
        <taxon>Pseudomonadati</taxon>
        <taxon>Pseudomonadota</taxon>
        <taxon>Gammaproteobacteria</taxon>
        <taxon>Aeromonadales</taxon>
        <taxon>Succinivibrionaceae</taxon>
        <taxon>Anaerobiospirillum</taxon>
    </lineage>
</organism>
<keyword evidence="5" id="KW-1185">Reference proteome</keyword>
<dbReference type="OrthoDB" id="9771666at2"/>
<evidence type="ECO:0000256" key="2">
    <source>
        <dbReference type="SAM" id="SignalP"/>
    </source>
</evidence>
<accession>A0A2X0VJX1</accession>
<gene>
    <name evidence="4" type="ORF">NCTC13093_01880</name>
</gene>
<dbReference type="PANTHER" id="PTHR48081:SF6">
    <property type="entry name" value="PEPTIDASE S9 PROLYL OLIGOPEPTIDASE CATALYTIC DOMAIN-CONTAINING PROTEIN"/>
    <property type="match status" value="1"/>
</dbReference>
<dbReference type="InterPro" id="IPR050300">
    <property type="entry name" value="GDXG_lipolytic_enzyme"/>
</dbReference>
<dbReference type="InterPro" id="IPR049492">
    <property type="entry name" value="BD-FAE-like_dom"/>
</dbReference>
<feature type="chain" id="PRO_5016131517" evidence="2">
    <location>
        <begin position="25"/>
        <end position="323"/>
    </location>
</feature>
<evidence type="ECO:0000259" key="3">
    <source>
        <dbReference type="Pfam" id="PF20434"/>
    </source>
</evidence>
<proteinExistence type="predicted"/>
<dbReference type="PANTHER" id="PTHR48081">
    <property type="entry name" value="AB HYDROLASE SUPERFAMILY PROTEIN C4A8.06C"/>
    <property type="match status" value="1"/>
</dbReference>
<dbReference type="InterPro" id="IPR029058">
    <property type="entry name" value="AB_hydrolase_fold"/>
</dbReference>
<dbReference type="SUPFAM" id="SSF53474">
    <property type="entry name" value="alpha/beta-Hydrolases"/>
    <property type="match status" value="1"/>
</dbReference>
<evidence type="ECO:0000313" key="4">
    <source>
        <dbReference type="EMBL" id="SPT70465.1"/>
    </source>
</evidence>
<evidence type="ECO:0000313" key="5">
    <source>
        <dbReference type="Proteomes" id="UP000250086"/>
    </source>
</evidence>